<reference evidence="2 3" key="1">
    <citation type="submission" date="2019-03" db="EMBL/GenBank/DDBJ databases">
        <title>Genomic Encyclopedia of Type Strains, Phase IV (KMG-IV): sequencing the most valuable type-strain genomes for metagenomic binning, comparative biology and taxonomic classification.</title>
        <authorList>
            <person name="Goeker M."/>
        </authorList>
    </citation>
    <scope>NUCLEOTIDE SEQUENCE [LARGE SCALE GENOMIC DNA]</scope>
    <source>
        <strain evidence="2 3">DSM 19377</strain>
    </source>
</reference>
<feature type="region of interest" description="Disordered" evidence="1">
    <location>
        <begin position="1"/>
        <end position="39"/>
    </location>
</feature>
<dbReference type="Proteomes" id="UP000295416">
    <property type="component" value="Unassembled WGS sequence"/>
</dbReference>
<evidence type="ECO:0000313" key="3">
    <source>
        <dbReference type="Proteomes" id="UP000295416"/>
    </source>
</evidence>
<evidence type="ECO:0000313" key="2">
    <source>
        <dbReference type="EMBL" id="TCP27085.1"/>
    </source>
</evidence>
<comment type="caution">
    <text evidence="2">The sequence shown here is derived from an EMBL/GenBank/DDBJ whole genome shotgun (WGS) entry which is preliminary data.</text>
</comment>
<accession>A0A4R2P0D5</accession>
<proteinExistence type="predicted"/>
<evidence type="ECO:0000256" key="1">
    <source>
        <dbReference type="SAM" id="MobiDB-lite"/>
    </source>
</evidence>
<protein>
    <submittedName>
        <fullName evidence="2">Uncharacterized protein</fullName>
    </submittedName>
</protein>
<gene>
    <name evidence="2" type="ORF">EV207_11863</name>
</gene>
<sequence>MEKKPPRTKTTKHKRKGMSRTNTPQRPEPQPKDYEEIEY</sequence>
<keyword evidence="3" id="KW-1185">Reference proteome</keyword>
<name>A0A4R2P0D5_9BACL</name>
<feature type="compositionally biased region" description="Basic and acidic residues" evidence="1">
    <location>
        <begin position="29"/>
        <end position="39"/>
    </location>
</feature>
<feature type="compositionally biased region" description="Basic residues" evidence="1">
    <location>
        <begin position="1"/>
        <end position="18"/>
    </location>
</feature>
<dbReference type="EMBL" id="SLXK01000018">
    <property type="protein sequence ID" value="TCP27085.1"/>
    <property type="molecule type" value="Genomic_DNA"/>
</dbReference>
<dbReference type="AlphaFoldDB" id="A0A4R2P0D5"/>
<organism evidence="2 3">
    <name type="scientific">Scopulibacillus darangshiensis</name>
    <dbReference type="NCBI Taxonomy" id="442528"/>
    <lineage>
        <taxon>Bacteria</taxon>
        <taxon>Bacillati</taxon>
        <taxon>Bacillota</taxon>
        <taxon>Bacilli</taxon>
        <taxon>Bacillales</taxon>
        <taxon>Sporolactobacillaceae</taxon>
        <taxon>Scopulibacillus</taxon>
    </lineage>
</organism>